<dbReference type="PANTHER" id="PTHR11923:SF69">
    <property type="entry name" value="SENSORY NEURON MEMBRANE PROTEIN 1"/>
    <property type="match status" value="1"/>
</dbReference>
<comment type="subcellular location">
    <subcellularLocation>
        <location evidence="1">Cell membrane</location>
        <topology evidence="1">Multi-pass membrane protein</topology>
    </subcellularLocation>
</comment>
<dbReference type="AlphaFoldDB" id="A0ABD2MFQ5"/>
<sequence length="315" mass="35772">MKFLSPKDLLFYVFPQLRVAKFSFDFLKCSYHLYRNRKRMKFPIKLMVASSVSFLFILIIGFVVFPKVIKGKIKAMTAVVPGNDMRQMFTKVPFGLDFKIYLFNVTNPMDVQKGAIPNLVEVGPFCYSEWKEKVEISDNEKDDTMSYKSKDTFLAEHWEGCVSGEEVVTILHPLIVGMINTVSRTKPAMLSLVNKAVNAIYRNPTSIYLTATAREILFDGIVIDCDVKEFAGKAVCSQLQQSPDLKHISDTELGFSLVGPKNATAGKVFKVYRGKRNSRNLGLIIEFDGKKQMETWTTKDCNRFRGTDGTIFRLS</sequence>
<dbReference type="GO" id="GO:0005886">
    <property type="term" value="C:plasma membrane"/>
    <property type="evidence" value="ECO:0007669"/>
    <property type="project" value="UniProtKB-SubCell"/>
</dbReference>
<comment type="caution">
    <text evidence="13">The sequence shown here is derived from an EMBL/GenBank/DDBJ whole genome shotgun (WGS) entry which is preliminary data.</text>
</comment>
<evidence type="ECO:0000256" key="10">
    <source>
        <dbReference type="ARBA" id="ARBA00023170"/>
    </source>
</evidence>
<evidence type="ECO:0000256" key="3">
    <source>
        <dbReference type="ARBA" id="ARBA00022475"/>
    </source>
</evidence>
<keyword evidence="9" id="KW-1015">Disulfide bond</keyword>
<dbReference type="PANTHER" id="PTHR11923">
    <property type="entry name" value="SCAVENGER RECEPTOR CLASS B TYPE-1 SR-B1"/>
    <property type="match status" value="1"/>
</dbReference>
<dbReference type="Proteomes" id="UP001516400">
    <property type="component" value="Unassembled WGS sequence"/>
</dbReference>
<keyword evidence="5 12" id="KW-0812">Transmembrane</keyword>
<keyword evidence="10" id="KW-0675">Receptor</keyword>
<evidence type="ECO:0000256" key="11">
    <source>
        <dbReference type="ARBA" id="ARBA00023180"/>
    </source>
</evidence>
<keyword evidence="14" id="KW-1185">Reference proteome</keyword>
<keyword evidence="4" id="KW-0716">Sensory transduction</keyword>
<dbReference type="InterPro" id="IPR002159">
    <property type="entry name" value="CD36_fam"/>
</dbReference>
<keyword evidence="3" id="KW-1003">Cell membrane</keyword>
<gene>
    <name evidence="13" type="ORF">HHI36_009468</name>
</gene>
<evidence type="ECO:0000256" key="8">
    <source>
        <dbReference type="ARBA" id="ARBA00023136"/>
    </source>
</evidence>
<evidence type="ECO:0000256" key="7">
    <source>
        <dbReference type="ARBA" id="ARBA00022989"/>
    </source>
</evidence>
<feature type="transmembrane region" description="Helical" evidence="12">
    <location>
        <begin position="44"/>
        <end position="65"/>
    </location>
</feature>
<protein>
    <submittedName>
        <fullName evidence="13">Uncharacterized protein</fullName>
    </submittedName>
</protein>
<evidence type="ECO:0000256" key="2">
    <source>
        <dbReference type="ARBA" id="ARBA00010532"/>
    </source>
</evidence>
<evidence type="ECO:0000256" key="5">
    <source>
        <dbReference type="ARBA" id="ARBA00022692"/>
    </source>
</evidence>
<evidence type="ECO:0000256" key="9">
    <source>
        <dbReference type="ARBA" id="ARBA00023157"/>
    </source>
</evidence>
<keyword evidence="11" id="KW-0325">Glycoprotein</keyword>
<evidence type="ECO:0000256" key="12">
    <source>
        <dbReference type="SAM" id="Phobius"/>
    </source>
</evidence>
<keyword evidence="6" id="KW-0552">Olfaction</keyword>
<evidence type="ECO:0000313" key="13">
    <source>
        <dbReference type="EMBL" id="KAL3265254.1"/>
    </source>
</evidence>
<dbReference type="EMBL" id="JABFTP020000001">
    <property type="protein sequence ID" value="KAL3265254.1"/>
    <property type="molecule type" value="Genomic_DNA"/>
</dbReference>
<dbReference type="Pfam" id="PF01130">
    <property type="entry name" value="CD36"/>
    <property type="match status" value="1"/>
</dbReference>
<evidence type="ECO:0000313" key="14">
    <source>
        <dbReference type="Proteomes" id="UP001516400"/>
    </source>
</evidence>
<evidence type="ECO:0000256" key="1">
    <source>
        <dbReference type="ARBA" id="ARBA00004651"/>
    </source>
</evidence>
<name>A0ABD2MFQ5_9CUCU</name>
<accession>A0ABD2MFQ5</accession>
<evidence type="ECO:0000256" key="4">
    <source>
        <dbReference type="ARBA" id="ARBA00022606"/>
    </source>
</evidence>
<dbReference type="GO" id="GO:0007608">
    <property type="term" value="P:sensory perception of smell"/>
    <property type="evidence" value="ECO:0007669"/>
    <property type="project" value="UniProtKB-KW"/>
</dbReference>
<keyword evidence="7 12" id="KW-1133">Transmembrane helix</keyword>
<organism evidence="13 14">
    <name type="scientific">Cryptolaemus montrouzieri</name>
    <dbReference type="NCBI Taxonomy" id="559131"/>
    <lineage>
        <taxon>Eukaryota</taxon>
        <taxon>Metazoa</taxon>
        <taxon>Ecdysozoa</taxon>
        <taxon>Arthropoda</taxon>
        <taxon>Hexapoda</taxon>
        <taxon>Insecta</taxon>
        <taxon>Pterygota</taxon>
        <taxon>Neoptera</taxon>
        <taxon>Endopterygota</taxon>
        <taxon>Coleoptera</taxon>
        <taxon>Polyphaga</taxon>
        <taxon>Cucujiformia</taxon>
        <taxon>Coccinelloidea</taxon>
        <taxon>Coccinellidae</taxon>
        <taxon>Scymninae</taxon>
        <taxon>Scymnini</taxon>
        <taxon>Cryptolaemus</taxon>
    </lineage>
</organism>
<evidence type="ECO:0000256" key="6">
    <source>
        <dbReference type="ARBA" id="ARBA00022725"/>
    </source>
</evidence>
<dbReference type="PRINTS" id="PR01609">
    <property type="entry name" value="CD36FAMILY"/>
</dbReference>
<keyword evidence="8 12" id="KW-0472">Membrane</keyword>
<reference evidence="13 14" key="1">
    <citation type="journal article" date="2021" name="BMC Biol.">
        <title>Horizontally acquired antibacterial genes associated with adaptive radiation of ladybird beetles.</title>
        <authorList>
            <person name="Li H.S."/>
            <person name="Tang X.F."/>
            <person name="Huang Y.H."/>
            <person name="Xu Z.Y."/>
            <person name="Chen M.L."/>
            <person name="Du X.Y."/>
            <person name="Qiu B.Y."/>
            <person name="Chen P.T."/>
            <person name="Zhang W."/>
            <person name="Slipinski A."/>
            <person name="Escalona H.E."/>
            <person name="Waterhouse R.M."/>
            <person name="Zwick A."/>
            <person name="Pang H."/>
        </authorList>
    </citation>
    <scope>NUCLEOTIDE SEQUENCE [LARGE SCALE GENOMIC DNA]</scope>
    <source>
        <strain evidence="13">SYSU2018</strain>
    </source>
</reference>
<proteinExistence type="inferred from homology"/>
<comment type="similarity">
    <text evidence="2">Belongs to the CD36 family.</text>
</comment>